<gene>
    <name evidence="9" type="primary">rnc</name>
    <name evidence="12" type="ORF">C5L39_03495</name>
</gene>
<organism evidence="12 13">
    <name type="scientific">Corynebacterium alimapuense</name>
    <dbReference type="NCBI Taxonomy" id="1576874"/>
    <lineage>
        <taxon>Bacteria</taxon>
        <taxon>Bacillati</taxon>
        <taxon>Actinomycetota</taxon>
        <taxon>Actinomycetes</taxon>
        <taxon>Mycobacteriales</taxon>
        <taxon>Corynebacteriaceae</taxon>
        <taxon>Corynebacterium</taxon>
    </lineage>
</organism>
<dbReference type="GO" id="GO:0003725">
    <property type="term" value="F:double-stranded RNA binding"/>
    <property type="evidence" value="ECO:0007669"/>
    <property type="project" value="TreeGrafter"/>
</dbReference>
<evidence type="ECO:0000256" key="8">
    <source>
        <dbReference type="ARBA" id="ARBA00022884"/>
    </source>
</evidence>
<dbReference type="Pfam" id="PF00035">
    <property type="entry name" value="dsrm"/>
    <property type="match status" value="1"/>
</dbReference>
<keyword evidence="5 9" id="KW-0540">Nuclease</keyword>
<dbReference type="GO" id="GO:0019843">
    <property type="term" value="F:rRNA binding"/>
    <property type="evidence" value="ECO:0007669"/>
    <property type="project" value="UniProtKB-KW"/>
</dbReference>
<dbReference type="SUPFAM" id="SSF69065">
    <property type="entry name" value="RNase III domain-like"/>
    <property type="match status" value="1"/>
</dbReference>
<evidence type="ECO:0000256" key="7">
    <source>
        <dbReference type="ARBA" id="ARBA00022801"/>
    </source>
</evidence>
<dbReference type="GO" id="GO:0010468">
    <property type="term" value="P:regulation of gene expression"/>
    <property type="evidence" value="ECO:0007669"/>
    <property type="project" value="TreeGrafter"/>
</dbReference>
<comment type="cofactor">
    <cofactor evidence="9">
        <name>Mg(2+)</name>
        <dbReference type="ChEBI" id="CHEBI:18420"/>
    </cofactor>
</comment>
<dbReference type="InterPro" id="IPR036389">
    <property type="entry name" value="RNase_III_sf"/>
</dbReference>
<comment type="similarity">
    <text evidence="2">Belongs to the ribonuclease III family.</text>
</comment>
<keyword evidence="7 9" id="KW-0378">Hydrolase</keyword>
<keyword evidence="3 9" id="KW-0698">rRNA processing</keyword>
<feature type="active site" evidence="9">
    <location>
        <position position="138"/>
    </location>
</feature>
<keyword evidence="4 9" id="KW-0507">mRNA processing</keyword>
<accession>A0A3M8K8E1</accession>
<keyword evidence="9" id="KW-0963">Cytoplasm</keyword>
<keyword evidence="9" id="KW-0460">Magnesium</keyword>
<dbReference type="PANTHER" id="PTHR11207">
    <property type="entry name" value="RIBONUCLEASE III"/>
    <property type="match status" value="1"/>
</dbReference>
<dbReference type="HAMAP" id="MF_00104">
    <property type="entry name" value="RNase_III"/>
    <property type="match status" value="1"/>
</dbReference>
<dbReference type="GO" id="GO:0046872">
    <property type="term" value="F:metal ion binding"/>
    <property type="evidence" value="ECO:0007669"/>
    <property type="project" value="UniProtKB-KW"/>
</dbReference>
<feature type="domain" description="RNase III" evidence="11">
    <location>
        <begin position="39"/>
        <end position="149"/>
    </location>
</feature>
<evidence type="ECO:0000313" key="12">
    <source>
        <dbReference type="EMBL" id="RNE49440.1"/>
    </source>
</evidence>
<dbReference type="PROSITE" id="PS50142">
    <property type="entry name" value="RNASE_3_2"/>
    <property type="match status" value="1"/>
</dbReference>
<feature type="binding site" evidence="9">
    <location>
        <position position="138"/>
    </location>
    <ligand>
        <name>Mg(2+)</name>
        <dbReference type="ChEBI" id="CHEBI:18420"/>
    </ligand>
</feature>
<reference evidence="12 13" key="1">
    <citation type="submission" date="2018-02" db="EMBL/GenBank/DDBJ databases">
        <title>Corynebacterium alimpuense sp. nov., a marine obligate actinomycete isolated from sediments of Valparaiso bay, Chile.</title>
        <authorList>
            <person name="Claverias F."/>
            <person name="Gonzales-Siles L."/>
            <person name="Salva-Serra F."/>
            <person name="Inganaes E."/>
            <person name="Molin K."/>
            <person name="Cumsille A."/>
            <person name="Undabarrena A."/>
            <person name="Couve E."/>
            <person name="Moore E.R.B."/>
            <person name="Gomila M."/>
            <person name="Camara B."/>
        </authorList>
    </citation>
    <scope>NUCLEOTIDE SEQUENCE [LARGE SCALE GENOMIC DNA]</scope>
    <source>
        <strain evidence="12 13">CCUG 69366</strain>
    </source>
</reference>
<dbReference type="Gene3D" id="3.30.160.20">
    <property type="match status" value="1"/>
</dbReference>
<dbReference type="SMART" id="SM00358">
    <property type="entry name" value="DSRM"/>
    <property type="match status" value="1"/>
</dbReference>
<dbReference type="FunFam" id="1.10.1520.10:FF:000001">
    <property type="entry name" value="Ribonuclease 3"/>
    <property type="match status" value="1"/>
</dbReference>
<evidence type="ECO:0000256" key="9">
    <source>
        <dbReference type="HAMAP-Rule" id="MF_00104"/>
    </source>
</evidence>
<dbReference type="Gene3D" id="1.10.1520.10">
    <property type="entry name" value="Ribonuclease III domain"/>
    <property type="match status" value="1"/>
</dbReference>
<dbReference type="InterPro" id="IPR011907">
    <property type="entry name" value="RNase_III"/>
</dbReference>
<dbReference type="CDD" id="cd00593">
    <property type="entry name" value="RIBOc"/>
    <property type="match status" value="1"/>
</dbReference>
<dbReference type="RefSeq" id="WP_123047486.1">
    <property type="nucleotide sequence ID" value="NZ_PTJO01000003.1"/>
</dbReference>
<comment type="subunit">
    <text evidence="9">Homodimer.</text>
</comment>
<comment type="subcellular location">
    <subcellularLocation>
        <location evidence="9">Cytoplasm</location>
    </subcellularLocation>
</comment>
<proteinExistence type="inferred from homology"/>
<dbReference type="Proteomes" id="UP000266975">
    <property type="component" value="Unassembled WGS sequence"/>
</dbReference>
<comment type="function">
    <text evidence="9">Digests double-stranded RNA. Involved in the processing of primary rRNA transcript to yield the immediate precursors to the large and small rRNAs (23S and 16S). Processes some mRNAs, and tRNAs when they are encoded in the rRNA operon. Processes pre-crRNA and tracrRNA of type II CRISPR loci if present in the organism.</text>
</comment>
<comment type="caution">
    <text evidence="12">The sequence shown here is derived from an EMBL/GenBank/DDBJ whole genome shotgun (WGS) entry which is preliminary data.</text>
</comment>
<sequence>MTRRRNRLTGQEALDAAFVAVDHTPLLHCLGVELKDENLRLALTHRSFANENGTLPNNERLEFLGDAVLGLSVATKLYEYYPSRPESDISKMRASIVSRYGLADIAREINLGEHILLGHGEVVTGGRDKDSILADTTEALLGTIYREHDFETARDVVLRLFAEKIENASASSLHRDWKTTLQERAAELKYPMPVYSATSVGLEHDPTFSAVVSVNGVELGLGKGPNKKVAEQESAHRAFLALREDPLAARVDTSAS</sequence>
<evidence type="ECO:0000313" key="13">
    <source>
        <dbReference type="Proteomes" id="UP000266975"/>
    </source>
</evidence>
<evidence type="ECO:0000256" key="1">
    <source>
        <dbReference type="ARBA" id="ARBA00000109"/>
    </source>
</evidence>
<feature type="active site" evidence="9">
    <location>
        <position position="66"/>
    </location>
</feature>
<dbReference type="GO" id="GO:0005737">
    <property type="term" value="C:cytoplasm"/>
    <property type="evidence" value="ECO:0007669"/>
    <property type="project" value="UniProtKB-SubCell"/>
</dbReference>
<keyword evidence="9" id="KW-0699">rRNA-binding</keyword>
<dbReference type="PROSITE" id="PS00517">
    <property type="entry name" value="RNASE_3_1"/>
    <property type="match status" value="1"/>
</dbReference>
<protein>
    <recommendedName>
        <fullName evidence="9">Ribonuclease 3</fullName>
        <ecNumber evidence="9">3.1.26.3</ecNumber>
    </recommendedName>
    <alternativeName>
        <fullName evidence="9">Ribonuclease III</fullName>
        <shortName evidence="9">RNase III</shortName>
    </alternativeName>
</protein>
<comment type="catalytic activity">
    <reaction evidence="1 9">
        <text>Endonucleolytic cleavage to 5'-phosphomonoester.</text>
        <dbReference type="EC" id="3.1.26.3"/>
    </reaction>
</comment>
<dbReference type="EMBL" id="PTJO01000003">
    <property type="protein sequence ID" value="RNE49440.1"/>
    <property type="molecule type" value="Genomic_DNA"/>
</dbReference>
<evidence type="ECO:0000259" key="11">
    <source>
        <dbReference type="PROSITE" id="PS50142"/>
    </source>
</evidence>
<name>A0A3M8K8E1_9CORY</name>
<dbReference type="GO" id="GO:0006397">
    <property type="term" value="P:mRNA processing"/>
    <property type="evidence" value="ECO:0007669"/>
    <property type="project" value="UniProtKB-UniRule"/>
</dbReference>
<dbReference type="SMART" id="SM00535">
    <property type="entry name" value="RIBOc"/>
    <property type="match status" value="1"/>
</dbReference>
<dbReference type="PROSITE" id="PS50137">
    <property type="entry name" value="DS_RBD"/>
    <property type="match status" value="1"/>
</dbReference>
<evidence type="ECO:0000256" key="4">
    <source>
        <dbReference type="ARBA" id="ARBA00022664"/>
    </source>
</evidence>
<keyword evidence="9" id="KW-0819">tRNA processing</keyword>
<evidence type="ECO:0000256" key="2">
    <source>
        <dbReference type="ARBA" id="ARBA00010183"/>
    </source>
</evidence>
<dbReference type="AlphaFoldDB" id="A0A3M8K8E1"/>
<dbReference type="Pfam" id="PF14622">
    <property type="entry name" value="Ribonucleas_3_3"/>
    <property type="match status" value="1"/>
</dbReference>
<evidence type="ECO:0000256" key="6">
    <source>
        <dbReference type="ARBA" id="ARBA00022759"/>
    </source>
</evidence>
<dbReference type="InterPro" id="IPR014720">
    <property type="entry name" value="dsRBD_dom"/>
</dbReference>
<dbReference type="PANTHER" id="PTHR11207:SF0">
    <property type="entry name" value="RIBONUCLEASE 3"/>
    <property type="match status" value="1"/>
</dbReference>
<keyword evidence="13" id="KW-1185">Reference proteome</keyword>
<dbReference type="GO" id="GO:0004525">
    <property type="term" value="F:ribonuclease III activity"/>
    <property type="evidence" value="ECO:0007669"/>
    <property type="project" value="UniProtKB-UniRule"/>
</dbReference>
<keyword evidence="9" id="KW-0479">Metal-binding</keyword>
<dbReference type="OrthoDB" id="9805026at2"/>
<feature type="domain" description="DRBM" evidence="10">
    <location>
        <begin position="176"/>
        <end position="244"/>
    </location>
</feature>
<dbReference type="InterPro" id="IPR000999">
    <property type="entry name" value="RNase_III_dom"/>
</dbReference>
<keyword evidence="8 9" id="KW-0694">RNA-binding</keyword>
<dbReference type="CDD" id="cd10845">
    <property type="entry name" value="DSRM_RNAse_III_family"/>
    <property type="match status" value="1"/>
</dbReference>
<dbReference type="SUPFAM" id="SSF54768">
    <property type="entry name" value="dsRNA-binding domain-like"/>
    <property type="match status" value="1"/>
</dbReference>
<feature type="binding site" evidence="9">
    <location>
        <position position="135"/>
    </location>
    <ligand>
        <name>Mg(2+)</name>
        <dbReference type="ChEBI" id="CHEBI:18420"/>
    </ligand>
</feature>
<evidence type="ECO:0000259" key="10">
    <source>
        <dbReference type="PROSITE" id="PS50137"/>
    </source>
</evidence>
<keyword evidence="6 9" id="KW-0255">Endonuclease</keyword>
<dbReference type="GO" id="GO:0008033">
    <property type="term" value="P:tRNA processing"/>
    <property type="evidence" value="ECO:0007669"/>
    <property type="project" value="UniProtKB-KW"/>
</dbReference>
<evidence type="ECO:0000256" key="5">
    <source>
        <dbReference type="ARBA" id="ARBA00022722"/>
    </source>
</evidence>
<feature type="binding site" evidence="9">
    <location>
        <position position="62"/>
    </location>
    <ligand>
        <name>Mg(2+)</name>
        <dbReference type="ChEBI" id="CHEBI:18420"/>
    </ligand>
</feature>
<dbReference type="GO" id="GO:0006364">
    <property type="term" value="P:rRNA processing"/>
    <property type="evidence" value="ECO:0007669"/>
    <property type="project" value="UniProtKB-UniRule"/>
</dbReference>
<dbReference type="EC" id="3.1.26.3" evidence="9"/>
<evidence type="ECO:0000256" key="3">
    <source>
        <dbReference type="ARBA" id="ARBA00022552"/>
    </source>
</evidence>
<dbReference type="NCBIfam" id="TIGR02191">
    <property type="entry name" value="RNaseIII"/>
    <property type="match status" value="1"/>
</dbReference>